<comment type="caution">
    <text evidence="6">The sequence shown here is derived from an EMBL/GenBank/DDBJ whole genome shotgun (WGS) entry which is preliminary data.</text>
</comment>
<name>A0A1X4GK40_HALEZ</name>
<protein>
    <submittedName>
        <fullName evidence="6">Threonine synthase</fullName>
    </submittedName>
</protein>
<feature type="region of interest" description="Disordered" evidence="4">
    <location>
        <begin position="1"/>
        <end position="33"/>
    </location>
</feature>
<dbReference type="PANTHER" id="PTHR48078">
    <property type="entry name" value="THREONINE DEHYDRATASE, MITOCHONDRIAL-RELATED"/>
    <property type="match status" value="1"/>
</dbReference>
<accession>A0A1X4GK40</accession>
<sequence>MADFETTPAFRGLESRASGRVHETADAAAIDDDERARGLDPVYDYDAVDPDDLFDPAARGASGDARTAPATARGHWRFDALLPFPADGALTAGEGGTPLVATDRLADELDVDAVYVKDEGRNPTGTVLDRGLSLATTAVAARAAAGGDVEPLVCASPGNAGQSMAAYAGRADLRSYAFVPSRCAFSNKSMTNVHGGGMRVVGGRFPDAADAVDEQLATDYTDLGEFATPYRHEGAKTIAFELVADLGDTPDVVVVPTGSGEVVAGVNKGFAELARIGAVDDTPKVVAAQASGCAPIAAAVERGLDEPEPWSTPDTICGELEIPDPAGGAAAVEAVTESGGTAVGVDDDDILASAVAVAQNEVVEMGATGGAAPAGAWALAEEGFFDGDETVVLLNSDAGLKTPDVLRSHLMGQGI</sequence>
<dbReference type="GO" id="GO:0004794">
    <property type="term" value="F:threonine deaminase activity"/>
    <property type="evidence" value="ECO:0007669"/>
    <property type="project" value="TreeGrafter"/>
</dbReference>
<evidence type="ECO:0000259" key="5">
    <source>
        <dbReference type="Pfam" id="PF00291"/>
    </source>
</evidence>
<evidence type="ECO:0000256" key="4">
    <source>
        <dbReference type="SAM" id="MobiDB-lite"/>
    </source>
</evidence>
<dbReference type="InterPro" id="IPR050147">
    <property type="entry name" value="Ser/Thr_Dehydratase"/>
</dbReference>
<keyword evidence="2" id="KW-0663">Pyridoxal phosphate</keyword>
<dbReference type="InterPro" id="IPR001926">
    <property type="entry name" value="TrpB-like_PALP"/>
</dbReference>
<evidence type="ECO:0000313" key="7">
    <source>
        <dbReference type="Proteomes" id="UP000193587"/>
    </source>
</evidence>
<reference evidence="6 7" key="1">
    <citation type="submission" date="2017-04" db="EMBL/GenBank/DDBJ databases">
        <title>MLSA of the genus Halorubrum.</title>
        <authorList>
            <person name="De La Haba R."/>
            <person name="Sanchez-Porro C."/>
            <person name="Infante-Dominguez C."/>
            <person name="Ventosa A."/>
        </authorList>
    </citation>
    <scope>NUCLEOTIDE SEQUENCE [LARGE SCALE GENOMIC DNA]</scope>
    <source>
        <strain evidence="6 7">DSM 17463</strain>
    </source>
</reference>
<evidence type="ECO:0000256" key="1">
    <source>
        <dbReference type="ARBA" id="ARBA00001933"/>
    </source>
</evidence>
<dbReference type="RefSeq" id="WP_085682765.1">
    <property type="nucleotide sequence ID" value="NZ_NEDJ01000049.1"/>
</dbReference>
<dbReference type="PANTHER" id="PTHR48078:SF6">
    <property type="entry name" value="L-THREONINE DEHYDRATASE CATABOLIC TDCB"/>
    <property type="match status" value="1"/>
</dbReference>
<dbReference type="Pfam" id="PF00291">
    <property type="entry name" value="PALP"/>
    <property type="match status" value="1"/>
</dbReference>
<feature type="domain" description="Tryptophan synthase beta chain-like PALP" evidence="5">
    <location>
        <begin position="91"/>
        <end position="397"/>
    </location>
</feature>
<evidence type="ECO:0000256" key="2">
    <source>
        <dbReference type="ARBA" id="ARBA00022898"/>
    </source>
</evidence>
<dbReference type="GO" id="GO:0006567">
    <property type="term" value="P:L-threonine catabolic process"/>
    <property type="evidence" value="ECO:0007669"/>
    <property type="project" value="TreeGrafter"/>
</dbReference>
<dbReference type="EMBL" id="NEDJ01000049">
    <property type="protein sequence ID" value="OSO97545.1"/>
    <property type="molecule type" value="Genomic_DNA"/>
</dbReference>
<dbReference type="Proteomes" id="UP000193587">
    <property type="component" value="Unassembled WGS sequence"/>
</dbReference>
<organism evidence="6 7">
    <name type="scientific">Halorubrum ezzemoulense DSM 17463</name>
    <dbReference type="NCBI Taxonomy" id="1121945"/>
    <lineage>
        <taxon>Archaea</taxon>
        <taxon>Methanobacteriati</taxon>
        <taxon>Methanobacteriota</taxon>
        <taxon>Stenosarchaea group</taxon>
        <taxon>Halobacteria</taxon>
        <taxon>Halobacteriales</taxon>
        <taxon>Haloferacaceae</taxon>
        <taxon>Halorubrum</taxon>
    </lineage>
</organism>
<gene>
    <name evidence="6" type="ORF">B9H04_12775</name>
</gene>
<dbReference type="GO" id="GO:0003941">
    <property type="term" value="F:L-serine ammonia-lyase activity"/>
    <property type="evidence" value="ECO:0007669"/>
    <property type="project" value="TreeGrafter"/>
</dbReference>
<keyword evidence="3" id="KW-0456">Lyase</keyword>
<proteinExistence type="predicted"/>
<evidence type="ECO:0000256" key="3">
    <source>
        <dbReference type="ARBA" id="ARBA00023239"/>
    </source>
</evidence>
<dbReference type="eggNOG" id="arCOG01434">
    <property type="taxonomic scope" value="Archaea"/>
</dbReference>
<dbReference type="STRING" id="1121945.GCA_000421805_01336"/>
<dbReference type="InterPro" id="IPR036052">
    <property type="entry name" value="TrpB-like_PALP_sf"/>
</dbReference>
<comment type="cofactor">
    <cofactor evidence="1">
        <name>pyridoxal 5'-phosphate</name>
        <dbReference type="ChEBI" id="CHEBI:597326"/>
    </cofactor>
</comment>
<dbReference type="GO" id="GO:0009097">
    <property type="term" value="P:isoleucine biosynthetic process"/>
    <property type="evidence" value="ECO:0007669"/>
    <property type="project" value="TreeGrafter"/>
</dbReference>
<dbReference type="Gene3D" id="3.40.50.1100">
    <property type="match status" value="2"/>
</dbReference>
<dbReference type="GO" id="GO:0006565">
    <property type="term" value="P:L-serine catabolic process"/>
    <property type="evidence" value="ECO:0007669"/>
    <property type="project" value="TreeGrafter"/>
</dbReference>
<dbReference type="SUPFAM" id="SSF53686">
    <property type="entry name" value="Tryptophan synthase beta subunit-like PLP-dependent enzymes"/>
    <property type="match status" value="1"/>
</dbReference>
<evidence type="ECO:0000313" key="6">
    <source>
        <dbReference type="EMBL" id="OSO97545.1"/>
    </source>
</evidence>
<dbReference type="AlphaFoldDB" id="A0A1X4GK40"/>